<dbReference type="Pfam" id="PF00535">
    <property type="entry name" value="Glycos_transf_2"/>
    <property type="match status" value="1"/>
</dbReference>
<keyword evidence="1" id="KW-1003">Cell membrane</keyword>
<reference evidence="10 11" key="1">
    <citation type="submission" date="2018-06" db="EMBL/GenBank/DDBJ databases">
        <title>Genomic Encyclopedia of Archaeal and Bacterial Type Strains, Phase II (KMG-II): from individual species to whole genera.</title>
        <authorList>
            <person name="Goeker M."/>
        </authorList>
    </citation>
    <scope>NUCLEOTIDE SEQUENCE [LARGE SCALE GENOMIC DNA]</scope>
    <source>
        <strain evidence="10 11">DSM 22011</strain>
    </source>
</reference>
<dbReference type="InterPro" id="IPR001173">
    <property type="entry name" value="Glyco_trans_2-like"/>
</dbReference>
<evidence type="ECO:0000259" key="9">
    <source>
        <dbReference type="Pfam" id="PF00535"/>
    </source>
</evidence>
<evidence type="ECO:0000256" key="6">
    <source>
        <dbReference type="ARBA" id="ARBA00022989"/>
    </source>
</evidence>
<name>A0A327Y0D7_9RHOB</name>
<dbReference type="GO" id="GO:0009103">
    <property type="term" value="P:lipopolysaccharide biosynthetic process"/>
    <property type="evidence" value="ECO:0007669"/>
    <property type="project" value="UniProtKB-KW"/>
</dbReference>
<dbReference type="SUPFAM" id="SSF53448">
    <property type="entry name" value="Nucleotide-diphospho-sugar transferases"/>
    <property type="match status" value="1"/>
</dbReference>
<keyword evidence="3 10" id="KW-0808">Transferase</keyword>
<keyword evidence="6 8" id="KW-1133">Transmembrane helix</keyword>
<proteinExistence type="predicted"/>
<dbReference type="PANTHER" id="PTHR48090:SF3">
    <property type="entry name" value="UNDECAPRENYL-PHOSPHATE 4-DEOXY-4-FORMAMIDO-L-ARABINOSE TRANSFERASE"/>
    <property type="match status" value="1"/>
</dbReference>
<evidence type="ECO:0000256" key="7">
    <source>
        <dbReference type="ARBA" id="ARBA00023136"/>
    </source>
</evidence>
<keyword evidence="11" id="KW-1185">Reference proteome</keyword>
<organism evidence="10 11">
    <name type="scientific">Salipiger aestuarii</name>
    <dbReference type="NCBI Taxonomy" id="568098"/>
    <lineage>
        <taxon>Bacteria</taxon>
        <taxon>Pseudomonadati</taxon>
        <taxon>Pseudomonadota</taxon>
        <taxon>Alphaproteobacteria</taxon>
        <taxon>Rhodobacterales</taxon>
        <taxon>Roseobacteraceae</taxon>
        <taxon>Salipiger</taxon>
    </lineage>
</organism>
<evidence type="ECO:0000256" key="3">
    <source>
        <dbReference type="ARBA" id="ARBA00022679"/>
    </source>
</evidence>
<dbReference type="OrthoDB" id="9807795at2"/>
<dbReference type="GO" id="GO:0099621">
    <property type="term" value="F:undecaprenyl-phosphate 4-deoxy-4-formamido-L-arabinose transferase activity"/>
    <property type="evidence" value="ECO:0007669"/>
    <property type="project" value="TreeGrafter"/>
</dbReference>
<feature type="transmembrane region" description="Helical" evidence="8">
    <location>
        <begin position="275"/>
        <end position="298"/>
    </location>
</feature>
<dbReference type="Gene3D" id="3.90.550.10">
    <property type="entry name" value="Spore Coat Polysaccharide Biosynthesis Protein SpsA, Chain A"/>
    <property type="match status" value="1"/>
</dbReference>
<accession>A0A327Y0D7</accession>
<protein>
    <submittedName>
        <fullName evidence="10">Glycosyltransferase involved in cell wall biosynthesis</fullName>
    </submittedName>
</protein>
<keyword evidence="5" id="KW-0448">Lipopolysaccharide biosynthesis</keyword>
<evidence type="ECO:0000256" key="2">
    <source>
        <dbReference type="ARBA" id="ARBA00022676"/>
    </source>
</evidence>
<dbReference type="InterPro" id="IPR050256">
    <property type="entry name" value="Glycosyltransferase_2"/>
</dbReference>
<evidence type="ECO:0000256" key="8">
    <source>
        <dbReference type="SAM" id="Phobius"/>
    </source>
</evidence>
<comment type="caution">
    <text evidence="10">The sequence shown here is derived from an EMBL/GenBank/DDBJ whole genome shotgun (WGS) entry which is preliminary data.</text>
</comment>
<feature type="domain" description="Glycosyltransferase 2-like" evidence="9">
    <location>
        <begin position="17"/>
        <end position="179"/>
    </location>
</feature>
<dbReference type="AlphaFoldDB" id="A0A327Y0D7"/>
<evidence type="ECO:0000256" key="1">
    <source>
        <dbReference type="ARBA" id="ARBA00022475"/>
    </source>
</evidence>
<dbReference type="PANTHER" id="PTHR48090">
    <property type="entry name" value="UNDECAPRENYL-PHOSPHATE 4-DEOXY-4-FORMAMIDO-L-ARABINOSE TRANSFERASE-RELATED"/>
    <property type="match status" value="1"/>
</dbReference>
<sequence length="303" mass="33478">MPLDFPASRSGNGPEISVCVPVYNEEDNVALLHQKIVASLEPTGRTFEMVLVDDGSRDRSVERLAEIAASDPRLVVVRFQRNFGQTAAMMAGIDHARGRYVVTMDGDLQNDPVDIPMMLDKLDEGYDLVVGYRINRQDKFLSRKLPSRIANWLIGKVTGIPIRDNGCSLKVYRADVIKRVPLYSDMHRFIPAMSTQMGARVAEVGVRHHARRFGVSKYGLSRVFKVLLDLISIKTLQIFTRRPLARFSGAAALSSAAALFAMVTMRGGDLVVETAVVGLLVALAVFLLFLGLITGAMFQQRDP</sequence>
<gene>
    <name evidence="10" type="ORF">ATI53_103323</name>
</gene>
<keyword evidence="4 8" id="KW-0812">Transmembrane</keyword>
<dbReference type="CDD" id="cd04187">
    <property type="entry name" value="DPM1_like_bac"/>
    <property type="match status" value="1"/>
</dbReference>
<evidence type="ECO:0000256" key="4">
    <source>
        <dbReference type="ARBA" id="ARBA00022692"/>
    </source>
</evidence>
<evidence type="ECO:0000313" key="10">
    <source>
        <dbReference type="EMBL" id="RAK13877.1"/>
    </source>
</evidence>
<feature type="transmembrane region" description="Helical" evidence="8">
    <location>
        <begin position="244"/>
        <end position="263"/>
    </location>
</feature>
<keyword evidence="2" id="KW-0328">Glycosyltransferase</keyword>
<evidence type="ECO:0000256" key="5">
    <source>
        <dbReference type="ARBA" id="ARBA00022985"/>
    </source>
</evidence>
<dbReference type="RefSeq" id="WP_009507354.1">
    <property type="nucleotide sequence ID" value="NZ_LIGL01000034.1"/>
</dbReference>
<evidence type="ECO:0000313" key="11">
    <source>
        <dbReference type="Proteomes" id="UP000249165"/>
    </source>
</evidence>
<dbReference type="GO" id="GO:0005886">
    <property type="term" value="C:plasma membrane"/>
    <property type="evidence" value="ECO:0007669"/>
    <property type="project" value="TreeGrafter"/>
</dbReference>
<dbReference type="EMBL" id="QLMG01000033">
    <property type="protein sequence ID" value="RAK13877.1"/>
    <property type="molecule type" value="Genomic_DNA"/>
</dbReference>
<dbReference type="InterPro" id="IPR029044">
    <property type="entry name" value="Nucleotide-diphossugar_trans"/>
</dbReference>
<dbReference type="Proteomes" id="UP000249165">
    <property type="component" value="Unassembled WGS sequence"/>
</dbReference>
<keyword evidence="7 8" id="KW-0472">Membrane</keyword>